<keyword evidence="5" id="KW-1133">Transmembrane helix</keyword>
<evidence type="ECO:0000256" key="2">
    <source>
        <dbReference type="ARBA" id="ARBA00006228"/>
    </source>
</evidence>
<dbReference type="EMBL" id="NRRY01000020">
    <property type="protein sequence ID" value="MBK1619369.1"/>
    <property type="molecule type" value="Genomic_DNA"/>
</dbReference>
<dbReference type="PANTHER" id="PTHR34584:SF1">
    <property type="entry name" value="NA(+)_H(+) ANTIPORTER SUBUNIT E1"/>
    <property type="match status" value="1"/>
</dbReference>
<gene>
    <name evidence="7" type="ORF">CKO42_13155</name>
</gene>
<protein>
    <recommendedName>
        <fullName evidence="9">Cation transporter</fullName>
    </recommendedName>
</protein>
<comment type="similarity">
    <text evidence="2">Belongs to the CPA3 antiporters (TC 2.A.63) subunit E family.</text>
</comment>
<name>A0A9X0W9M2_9GAMM</name>
<evidence type="ECO:0000256" key="5">
    <source>
        <dbReference type="ARBA" id="ARBA00022989"/>
    </source>
</evidence>
<evidence type="ECO:0000256" key="3">
    <source>
        <dbReference type="ARBA" id="ARBA00022475"/>
    </source>
</evidence>
<evidence type="ECO:0000256" key="1">
    <source>
        <dbReference type="ARBA" id="ARBA00004651"/>
    </source>
</evidence>
<comment type="caution">
    <text evidence="7">The sequence shown here is derived from an EMBL/GenBank/DDBJ whole genome shotgun (WGS) entry which is preliminary data.</text>
</comment>
<evidence type="ECO:0000256" key="4">
    <source>
        <dbReference type="ARBA" id="ARBA00022692"/>
    </source>
</evidence>
<evidence type="ECO:0000313" key="7">
    <source>
        <dbReference type="EMBL" id="MBK1619369.1"/>
    </source>
</evidence>
<dbReference type="GO" id="GO:0008324">
    <property type="term" value="F:monoatomic cation transmembrane transporter activity"/>
    <property type="evidence" value="ECO:0007669"/>
    <property type="project" value="InterPro"/>
</dbReference>
<dbReference type="Pfam" id="PF01899">
    <property type="entry name" value="MNHE"/>
    <property type="match status" value="1"/>
</dbReference>
<dbReference type="Proteomes" id="UP001138768">
    <property type="component" value="Unassembled WGS sequence"/>
</dbReference>
<accession>A0A9X0W9M2</accession>
<keyword evidence="6" id="KW-0472">Membrane</keyword>
<comment type="subcellular location">
    <subcellularLocation>
        <location evidence="1">Cell membrane</location>
        <topology evidence="1">Multi-pass membrane protein</topology>
    </subcellularLocation>
</comment>
<keyword evidence="8" id="KW-1185">Reference proteome</keyword>
<organism evidence="7 8">
    <name type="scientific">Lamprobacter modestohalophilus</name>
    <dbReference type="NCBI Taxonomy" id="1064514"/>
    <lineage>
        <taxon>Bacteria</taxon>
        <taxon>Pseudomonadati</taxon>
        <taxon>Pseudomonadota</taxon>
        <taxon>Gammaproteobacteria</taxon>
        <taxon>Chromatiales</taxon>
        <taxon>Chromatiaceae</taxon>
        <taxon>Lamprobacter</taxon>
    </lineage>
</organism>
<proteinExistence type="inferred from homology"/>
<keyword evidence="4" id="KW-0812">Transmembrane</keyword>
<dbReference type="PANTHER" id="PTHR34584">
    <property type="entry name" value="NA(+)/H(+) ANTIPORTER SUBUNIT E1"/>
    <property type="match status" value="1"/>
</dbReference>
<keyword evidence="3" id="KW-1003">Cell membrane</keyword>
<evidence type="ECO:0008006" key="9">
    <source>
        <dbReference type="Google" id="ProtNLM"/>
    </source>
</evidence>
<sequence length="187" mass="20438">MIARPPIRNEQGARKGANSPALSARLLRFLPRLILFTALWLVIAGSDPSSWIIGLPTVLFATLSSLRLASAQPTQSALRLGGLLRFLPFFVVESIRGGIDVASRVLRPRVRINPGFQSYRPRLDHPGARVLFLDSISLLPGTLSADMRDGVIEVHALDIGSDLVPELQRLERLVGRVFGQTLEEDGA</sequence>
<dbReference type="InterPro" id="IPR002758">
    <property type="entry name" value="Cation_antiport_E"/>
</dbReference>
<reference evidence="7 8" key="1">
    <citation type="journal article" date="2020" name="Microorganisms">
        <title>Osmotic Adaptation and Compatible Solute Biosynthesis of Phototrophic Bacteria as Revealed from Genome Analyses.</title>
        <authorList>
            <person name="Imhoff J.F."/>
            <person name="Rahn T."/>
            <person name="Kunzel S."/>
            <person name="Keller A."/>
            <person name="Neulinger S.C."/>
        </authorList>
    </citation>
    <scope>NUCLEOTIDE SEQUENCE [LARGE SCALE GENOMIC DNA]</scope>
    <source>
        <strain evidence="7 8">DSM 25653</strain>
    </source>
</reference>
<dbReference type="AlphaFoldDB" id="A0A9X0W9M2"/>
<evidence type="ECO:0000256" key="6">
    <source>
        <dbReference type="ARBA" id="ARBA00023136"/>
    </source>
</evidence>
<dbReference type="GO" id="GO:0005886">
    <property type="term" value="C:plasma membrane"/>
    <property type="evidence" value="ECO:0007669"/>
    <property type="project" value="UniProtKB-SubCell"/>
</dbReference>
<evidence type="ECO:0000313" key="8">
    <source>
        <dbReference type="Proteomes" id="UP001138768"/>
    </source>
</evidence>